<dbReference type="GeneID" id="17298596"/>
<dbReference type="RefSeq" id="XP_005828844.1">
    <property type="nucleotide sequence ID" value="XM_005828787.1"/>
</dbReference>
<proteinExistence type="predicted"/>
<dbReference type="Proteomes" id="UP000011087">
    <property type="component" value="Unassembled WGS sequence"/>
</dbReference>
<dbReference type="EnsemblProtists" id="EKX41864">
    <property type="protein sequence ID" value="EKX41864"/>
    <property type="gene ID" value="GUITHDRAFT_112007"/>
</dbReference>
<name>L1J160_GUITC</name>
<dbReference type="AlphaFoldDB" id="L1J160"/>
<evidence type="ECO:0000313" key="2">
    <source>
        <dbReference type="EMBL" id="EKX41864.1"/>
    </source>
</evidence>
<evidence type="ECO:0000256" key="1">
    <source>
        <dbReference type="SAM" id="MobiDB-lite"/>
    </source>
</evidence>
<evidence type="ECO:0000313" key="4">
    <source>
        <dbReference type="Proteomes" id="UP000011087"/>
    </source>
</evidence>
<dbReference type="PaxDb" id="55529-EKX41864"/>
<evidence type="ECO:0000313" key="3">
    <source>
        <dbReference type="EnsemblProtists" id="EKX41864"/>
    </source>
</evidence>
<feature type="region of interest" description="Disordered" evidence="1">
    <location>
        <begin position="409"/>
        <end position="438"/>
    </location>
</feature>
<dbReference type="KEGG" id="gtt:GUITHDRAFT_112007"/>
<protein>
    <submittedName>
        <fullName evidence="2 3">Uncharacterized protein</fullName>
    </submittedName>
</protein>
<reference evidence="2 4" key="1">
    <citation type="journal article" date="2012" name="Nature">
        <title>Algal genomes reveal evolutionary mosaicism and the fate of nucleomorphs.</title>
        <authorList>
            <consortium name="DOE Joint Genome Institute"/>
            <person name="Curtis B.A."/>
            <person name="Tanifuji G."/>
            <person name="Burki F."/>
            <person name="Gruber A."/>
            <person name="Irimia M."/>
            <person name="Maruyama S."/>
            <person name="Arias M.C."/>
            <person name="Ball S.G."/>
            <person name="Gile G.H."/>
            <person name="Hirakawa Y."/>
            <person name="Hopkins J.F."/>
            <person name="Kuo A."/>
            <person name="Rensing S.A."/>
            <person name="Schmutz J."/>
            <person name="Symeonidi A."/>
            <person name="Elias M."/>
            <person name="Eveleigh R.J."/>
            <person name="Herman E.K."/>
            <person name="Klute M.J."/>
            <person name="Nakayama T."/>
            <person name="Obornik M."/>
            <person name="Reyes-Prieto A."/>
            <person name="Armbrust E.V."/>
            <person name="Aves S.J."/>
            <person name="Beiko R.G."/>
            <person name="Coutinho P."/>
            <person name="Dacks J.B."/>
            <person name="Durnford D.G."/>
            <person name="Fast N.M."/>
            <person name="Green B.R."/>
            <person name="Grisdale C.J."/>
            <person name="Hempel F."/>
            <person name="Henrissat B."/>
            <person name="Hoppner M.P."/>
            <person name="Ishida K."/>
            <person name="Kim E."/>
            <person name="Koreny L."/>
            <person name="Kroth P.G."/>
            <person name="Liu Y."/>
            <person name="Malik S.B."/>
            <person name="Maier U.G."/>
            <person name="McRose D."/>
            <person name="Mock T."/>
            <person name="Neilson J.A."/>
            <person name="Onodera N.T."/>
            <person name="Poole A.M."/>
            <person name="Pritham E.J."/>
            <person name="Richards T.A."/>
            <person name="Rocap G."/>
            <person name="Roy S.W."/>
            <person name="Sarai C."/>
            <person name="Schaack S."/>
            <person name="Shirato S."/>
            <person name="Slamovits C.H."/>
            <person name="Spencer D.F."/>
            <person name="Suzuki S."/>
            <person name="Worden A.Z."/>
            <person name="Zauner S."/>
            <person name="Barry K."/>
            <person name="Bell C."/>
            <person name="Bharti A.K."/>
            <person name="Crow J.A."/>
            <person name="Grimwood J."/>
            <person name="Kramer R."/>
            <person name="Lindquist E."/>
            <person name="Lucas S."/>
            <person name="Salamov A."/>
            <person name="McFadden G.I."/>
            <person name="Lane C.E."/>
            <person name="Keeling P.J."/>
            <person name="Gray M.W."/>
            <person name="Grigoriev I.V."/>
            <person name="Archibald J.M."/>
        </authorList>
    </citation>
    <scope>NUCLEOTIDE SEQUENCE</scope>
    <source>
        <strain evidence="2 4">CCMP2712</strain>
    </source>
</reference>
<dbReference type="HOGENOM" id="CLU_512384_0_0_1"/>
<keyword evidence="4" id="KW-1185">Reference proteome</keyword>
<dbReference type="EMBL" id="JH993020">
    <property type="protein sequence ID" value="EKX41864.1"/>
    <property type="molecule type" value="Genomic_DNA"/>
</dbReference>
<reference evidence="4" key="2">
    <citation type="submission" date="2012-11" db="EMBL/GenBank/DDBJ databases">
        <authorList>
            <person name="Kuo A."/>
            <person name="Curtis B.A."/>
            <person name="Tanifuji G."/>
            <person name="Burki F."/>
            <person name="Gruber A."/>
            <person name="Irimia M."/>
            <person name="Maruyama S."/>
            <person name="Arias M.C."/>
            <person name="Ball S.G."/>
            <person name="Gile G.H."/>
            <person name="Hirakawa Y."/>
            <person name="Hopkins J.F."/>
            <person name="Rensing S.A."/>
            <person name="Schmutz J."/>
            <person name="Symeonidi A."/>
            <person name="Elias M."/>
            <person name="Eveleigh R.J."/>
            <person name="Herman E.K."/>
            <person name="Klute M.J."/>
            <person name="Nakayama T."/>
            <person name="Obornik M."/>
            <person name="Reyes-Prieto A."/>
            <person name="Armbrust E.V."/>
            <person name="Aves S.J."/>
            <person name="Beiko R.G."/>
            <person name="Coutinho P."/>
            <person name="Dacks J.B."/>
            <person name="Durnford D.G."/>
            <person name="Fast N.M."/>
            <person name="Green B.R."/>
            <person name="Grisdale C."/>
            <person name="Hempe F."/>
            <person name="Henrissat B."/>
            <person name="Hoppner M.P."/>
            <person name="Ishida K.-I."/>
            <person name="Kim E."/>
            <person name="Koreny L."/>
            <person name="Kroth P.G."/>
            <person name="Liu Y."/>
            <person name="Malik S.-B."/>
            <person name="Maier U.G."/>
            <person name="McRose D."/>
            <person name="Mock T."/>
            <person name="Neilson J.A."/>
            <person name="Onodera N.T."/>
            <person name="Poole A.M."/>
            <person name="Pritham E.J."/>
            <person name="Richards T.A."/>
            <person name="Rocap G."/>
            <person name="Roy S.W."/>
            <person name="Sarai C."/>
            <person name="Schaack S."/>
            <person name="Shirato S."/>
            <person name="Slamovits C.H."/>
            <person name="Spencer D.F."/>
            <person name="Suzuki S."/>
            <person name="Worden A.Z."/>
            <person name="Zauner S."/>
            <person name="Barry K."/>
            <person name="Bell C."/>
            <person name="Bharti A.K."/>
            <person name="Crow J.A."/>
            <person name="Grimwood J."/>
            <person name="Kramer R."/>
            <person name="Lindquist E."/>
            <person name="Lucas S."/>
            <person name="Salamov A."/>
            <person name="McFadden G.I."/>
            <person name="Lane C.E."/>
            <person name="Keeling P.J."/>
            <person name="Gray M.W."/>
            <person name="Grigoriev I.V."/>
            <person name="Archibald J.M."/>
        </authorList>
    </citation>
    <scope>NUCLEOTIDE SEQUENCE</scope>
    <source>
        <strain evidence="4">CCMP2712</strain>
    </source>
</reference>
<sequence>MQQEVEQGHDNLHSSLKRHLEDEIVTLLNEKELKIQSLAQKLDSYQMKTKVSLDSIAQCQRHSYKLCKTLKQFRWDFDQEVVELQKSLRRDYVKQQTQAQDQDKKTKLIQILRKQLEMSSRTEERLDTSSRNSLVLLICCDLPLLSRDGPELALAGARRTLDHVVELHRLLSCDCDEILSQLRSRGSEPNDVARMQLIFGTSPRALVSSSLTSLTGARTRLHSFQSAHGVESEESDLVLGVLTMLIEILWFVEKERQGSSRVKLADSRRETPVGLQEQLRKAFEEANEILGDLKQIASDRMAERAGEKEEEQNETVVRLLQELDAAKRELHVAMAYERSEGNRKSQWELDKRLAEEVNWKQERQVLLQELASSREYVQVAMETETMMSERARRWSEERMGLVRQLEEQEREMEGLRKSKREAERRREAVEEHTSSKHLKEAATSCASAVKLLVLEAREDVEALLSTEEEQSACLATAVESLYEMLEVRDYFAQKLGETEGMVLDMEEVLLGLDNVMETLEALAGSLTTRFSV</sequence>
<organism evidence="2">
    <name type="scientific">Guillardia theta (strain CCMP2712)</name>
    <name type="common">Cryptophyte</name>
    <dbReference type="NCBI Taxonomy" id="905079"/>
    <lineage>
        <taxon>Eukaryota</taxon>
        <taxon>Cryptophyceae</taxon>
        <taxon>Pyrenomonadales</taxon>
        <taxon>Geminigeraceae</taxon>
        <taxon>Guillardia</taxon>
    </lineage>
</organism>
<reference evidence="3" key="3">
    <citation type="submission" date="2015-06" db="UniProtKB">
        <authorList>
            <consortium name="EnsemblProtists"/>
        </authorList>
    </citation>
    <scope>IDENTIFICATION</scope>
</reference>
<gene>
    <name evidence="2" type="ORF">GUITHDRAFT_112007</name>
</gene>
<accession>L1J160</accession>